<sequence>MRLRALWGWAWAPALLLATYAGAAERGMTEEQAVSRALQANADVRLQHAEVEAAQARLAQATLFFQANPELSAAVGPRRGTQETTDVNVQLTQAFEVAGQQGARDAAARASMEAAQARLSARRLEVAAAVREAFGRALVAERRLILSEEAAQLAAQSLTTAQSRLEAGDATRIEVNAARIEVGRSQAEARRAAQGLSVALAEVRALLAFSPGEDLRLLGELPSPAPAPDSASLEALEHQASSRRPELIAARKELEAARAERKLATRAAFPSLRLGAAYSREEGDQILQGVLAFDIPVFNRNQAERGEAAARIAQAETALGTAERSVRQEVQLAAARLGAASASAAAFAGEVREASQENLLLINEAYAAGKVDFLELLLVRQAALEARRGYLEAMEELISARAELARASGTGLDELPQ</sequence>
<comment type="caution">
    <text evidence="3">The sequence shown here is derived from an EMBL/GenBank/DDBJ whole genome shotgun (WGS) entry which is preliminary data.</text>
</comment>
<gene>
    <name evidence="3" type="ORF">HNV28_18930</name>
</gene>
<organism evidence="3 4">
    <name type="scientific">Myxococcus xanthus</name>
    <dbReference type="NCBI Taxonomy" id="34"/>
    <lineage>
        <taxon>Bacteria</taxon>
        <taxon>Pseudomonadati</taxon>
        <taxon>Myxococcota</taxon>
        <taxon>Myxococcia</taxon>
        <taxon>Myxococcales</taxon>
        <taxon>Cystobacterineae</taxon>
        <taxon>Myxococcaceae</taxon>
        <taxon>Myxococcus</taxon>
    </lineage>
</organism>
<dbReference type="SUPFAM" id="SSF56954">
    <property type="entry name" value="Outer membrane efflux proteins (OEP)"/>
    <property type="match status" value="1"/>
</dbReference>
<evidence type="ECO:0000256" key="2">
    <source>
        <dbReference type="SAM" id="SignalP"/>
    </source>
</evidence>
<keyword evidence="2" id="KW-0732">Signal</keyword>
<evidence type="ECO:0000313" key="4">
    <source>
        <dbReference type="Proteomes" id="UP000533080"/>
    </source>
</evidence>
<dbReference type="Pfam" id="PF02321">
    <property type="entry name" value="OEP"/>
    <property type="match status" value="2"/>
</dbReference>
<dbReference type="InterPro" id="IPR003423">
    <property type="entry name" value="OMP_efflux"/>
</dbReference>
<dbReference type="PANTHER" id="PTHR30203:SF24">
    <property type="entry name" value="BLR4935 PROTEIN"/>
    <property type="match status" value="1"/>
</dbReference>
<accession>A0A7Y4IJH4</accession>
<reference evidence="3 4" key="1">
    <citation type="submission" date="2020-05" db="EMBL/GenBank/DDBJ databases">
        <authorList>
            <person name="Whitworth D."/>
        </authorList>
    </citation>
    <scope>NUCLEOTIDE SEQUENCE [LARGE SCALE GENOMIC DNA]</scope>
    <source>
        <strain evidence="3 4">AM005</strain>
    </source>
</reference>
<dbReference type="PANTHER" id="PTHR30203">
    <property type="entry name" value="OUTER MEMBRANE CATION EFFLUX PROTEIN"/>
    <property type="match status" value="1"/>
</dbReference>
<dbReference type="GO" id="GO:0015562">
    <property type="term" value="F:efflux transmembrane transporter activity"/>
    <property type="evidence" value="ECO:0007669"/>
    <property type="project" value="InterPro"/>
</dbReference>
<feature type="signal peptide" evidence="2">
    <location>
        <begin position="1"/>
        <end position="23"/>
    </location>
</feature>
<name>A0A7Y4IJH4_MYXXA</name>
<dbReference type="EMBL" id="JABFNT010000057">
    <property type="protein sequence ID" value="NOJ80388.1"/>
    <property type="molecule type" value="Genomic_DNA"/>
</dbReference>
<dbReference type="Proteomes" id="UP000533080">
    <property type="component" value="Unassembled WGS sequence"/>
</dbReference>
<proteinExistence type="inferred from homology"/>
<feature type="chain" id="PRO_5031157096" evidence="2">
    <location>
        <begin position="24"/>
        <end position="417"/>
    </location>
</feature>
<comment type="similarity">
    <text evidence="1">Belongs to the outer membrane factor (OMF) (TC 1.B.17) family.</text>
</comment>
<evidence type="ECO:0000313" key="3">
    <source>
        <dbReference type="EMBL" id="NOJ80388.1"/>
    </source>
</evidence>
<dbReference type="AlphaFoldDB" id="A0A7Y4IJH4"/>
<dbReference type="InterPro" id="IPR010131">
    <property type="entry name" value="MdtP/NodT-like"/>
</dbReference>
<evidence type="ECO:0000256" key="1">
    <source>
        <dbReference type="ARBA" id="ARBA00007613"/>
    </source>
</evidence>
<protein>
    <submittedName>
        <fullName evidence="3">TolC family protein</fullName>
    </submittedName>
</protein>
<dbReference type="Gene3D" id="1.20.1600.10">
    <property type="entry name" value="Outer membrane efflux proteins (OEP)"/>
    <property type="match status" value="1"/>
</dbReference>